<dbReference type="Gene3D" id="1.25.40.10">
    <property type="entry name" value="Tetratricopeptide repeat domain"/>
    <property type="match status" value="1"/>
</dbReference>
<keyword evidence="2" id="KW-1185">Reference proteome</keyword>
<dbReference type="SUPFAM" id="SSF48452">
    <property type="entry name" value="TPR-like"/>
    <property type="match status" value="1"/>
</dbReference>
<dbReference type="Proteomes" id="UP001303211">
    <property type="component" value="Chromosome"/>
</dbReference>
<dbReference type="Gene3D" id="1.20.58.320">
    <property type="entry name" value="TPR-like"/>
    <property type="match status" value="1"/>
</dbReference>
<dbReference type="Pfam" id="PF06041">
    <property type="entry name" value="DUF924"/>
    <property type="match status" value="1"/>
</dbReference>
<dbReference type="RefSeq" id="WP_317703688.1">
    <property type="nucleotide sequence ID" value="NZ_CP136921.1"/>
</dbReference>
<reference evidence="1 2" key="1">
    <citation type="submission" date="2023-03" db="EMBL/GenBank/DDBJ databases">
        <title>Diaphorobacter basophil sp. nov., isolated from a sewage-treatment plant.</title>
        <authorList>
            <person name="Yang K."/>
        </authorList>
    </citation>
    <scope>NUCLEOTIDE SEQUENCE [LARGE SCALE GENOMIC DNA]</scope>
    <source>
        <strain evidence="1 2">Y-1</strain>
    </source>
</reference>
<dbReference type="InterPro" id="IPR011990">
    <property type="entry name" value="TPR-like_helical_dom_sf"/>
</dbReference>
<dbReference type="InterPro" id="IPR010323">
    <property type="entry name" value="DUF924"/>
</dbReference>
<evidence type="ECO:0000313" key="2">
    <source>
        <dbReference type="Proteomes" id="UP001303211"/>
    </source>
</evidence>
<protein>
    <submittedName>
        <fullName evidence="1">DUF924 family protein</fullName>
    </submittedName>
</protein>
<gene>
    <name evidence="1" type="ORF">P4826_01970</name>
</gene>
<proteinExistence type="predicted"/>
<sequence length="179" mass="19986">MTPEAILHFWFDELTPAQHFAKDAQLDAAMGQRFGALLEAGARGELSGWRVNAAGRLAEIVLLDQFSRNIYRDTPQAFAQDGMALVLAQELVTQGLDRQLPSAQRAFAYMPYMHSESRVVQAQSARLFAQPGLEVNLPFALQHQAIIERFGRYPHRNAILGRASSDEELTFLRQPGSAF</sequence>
<accession>A0ABZ0J7X2</accession>
<organism evidence="1 2">
    <name type="scientific">Diaphorobacter limosus</name>
    <dbReference type="NCBI Taxonomy" id="3036128"/>
    <lineage>
        <taxon>Bacteria</taxon>
        <taxon>Pseudomonadati</taxon>
        <taxon>Pseudomonadota</taxon>
        <taxon>Betaproteobacteria</taxon>
        <taxon>Burkholderiales</taxon>
        <taxon>Comamonadaceae</taxon>
        <taxon>Diaphorobacter</taxon>
    </lineage>
</organism>
<evidence type="ECO:0000313" key="1">
    <source>
        <dbReference type="EMBL" id="WOO34364.1"/>
    </source>
</evidence>
<dbReference type="EMBL" id="CP136921">
    <property type="protein sequence ID" value="WOO34364.1"/>
    <property type="molecule type" value="Genomic_DNA"/>
</dbReference>
<name>A0ABZ0J7X2_9BURK</name>